<evidence type="ECO:0000313" key="1">
    <source>
        <dbReference type="EMBL" id="EJX09630.1"/>
    </source>
</evidence>
<comment type="caution">
    <text evidence="1">The sequence shown here is derived from an EMBL/GenBank/DDBJ whole genome shotgun (WGS) entry which is preliminary data.</text>
</comment>
<proteinExistence type="predicted"/>
<sequence>MGTEKRWLARGFGLFFTDNWRVTLMGNLNNVSESRHIGQYGMWSPGMAPNSLKISRNAKGEVAYFSNDNKVRNSRKGYAMASLNTDDFILNASLIQPLFKDRLLFNIEAYDILHQLSATRYEVNAQGHTETWYRTLPNYVMFHLIYRWNKSPKLK</sequence>
<protein>
    <recommendedName>
        <fullName evidence="2">Outer membrane protein beta-barrel domain-containing protein</fullName>
    </recommendedName>
</protein>
<organism evidence="1">
    <name type="scientific">gut metagenome</name>
    <dbReference type="NCBI Taxonomy" id="749906"/>
    <lineage>
        <taxon>unclassified sequences</taxon>
        <taxon>metagenomes</taxon>
        <taxon>organismal metagenomes</taxon>
    </lineage>
</organism>
<dbReference type="AlphaFoldDB" id="J9H6D7"/>
<name>J9H6D7_9ZZZZ</name>
<accession>J9H6D7</accession>
<evidence type="ECO:0008006" key="2">
    <source>
        <dbReference type="Google" id="ProtNLM"/>
    </source>
</evidence>
<gene>
    <name evidence="1" type="ORF">EVA_02263</name>
</gene>
<dbReference type="EMBL" id="AMCI01000349">
    <property type="protein sequence ID" value="EJX09630.1"/>
    <property type="molecule type" value="Genomic_DNA"/>
</dbReference>
<reference evidence="1" key="1">
    <citation type="journal article" date="2012" name="PLoS ONE">
        <title>Gene sets for utilization of primary and secondary nutrition supplies in the distal gut of endangered iberian lynx.</title>
        <authorList>
            <person name="Alcaide M."/>
            <person name="Messina E."/>
            <person name="Richter M."/>
            <person name="Bargiela R."/>
            <person name="Peplies J."/>
            <person name="Huws S.A."/>
            <person name="Newbold C.J."/>
            <person name="Golyshin P.N."/>
            <person name="Simon M.A."/>
            <person name="Lopez G."/>
            <person name="Yakimov M.M."/>
            <person name="Ferrer M."/>
        </authorList>
    </citation>
    <scope>NUCLEOTIDE SEQUENCE</scope>
</reference>